<evidence type="ECO:0000313" key="1">
    <source>
        <dbReference type="EMBL" id="KAF1851304.1"/>
    </source>
</evidence>
<comment type="caution">
    <text evidence="1">The sequence shown here is derived from an EMBL/GenBank/DDBJ whole genome shotgun (WGS) entry which is preliminary data.</text>
</comment>
<dbReference type="AlphaFoldDB" id="A0A9P4GU35"/>
<name>A0A9P4GU35_9PLEO</name>
<organism evidence="1 2">
    <name type="scientific">Cucurbitaria berberidis CBS 394.84</name>
    <dbReference type="NCBI Taxonomy" id="1168544"/>
    <lineage>
        <taxon>Eukaryota</taxon>
        <taxon>Fungi</taxon>
        <taxon>Dikarya</taxon>
        <taxon>Ascomycota</taxon>
        <taxon>Pezizomycotina</taxon>
        <taxon>Dothideomycetes</taxon>
        <taxon>Pleosporomycetidae</taxon>
        <taxon>Pleosporales</taxon>
        <taxon>Pleosporineae</taxon>
        <taxon>Cucurbitariaceae</taxon>
        <taxon>Cucurbitaria</taxon>
    </lineage>
</organism>
<accession>A0A9P4GU35</accession>
<dbReference type="RefSeq" id="XP_040793867.1">
    <property type="nucleotide sequence ID" value="XM_040930245.1"/>
</dbReference>
<dbReference type="GeneID" id="63847497"/>
<evidence type="ECO:0000313" key="2">
    <source>
        <dbReference type="Proteomes" id="UP000800039"/>
    </source>
</evidence>
<keyword evidence="2" id="KW-1185">Reference proteome</keyword>
<gene>
    <name evidence="1" type="ORF">K460DRAFT_31318</name>
</gene>
<protein>
    <submittedName>
        <fullName evidence="1">Uncharacterized protein</fullName>
    </submittedName>
</protein>
<sequence>MALVLAPRKLRHQHQPHLASSIGLVAVVYVDFATLHGHLVFKYGWENVGPIIGVMSTCRGDRVVAQTLHYGISNSLQSQFCGKETRNSRYDQDLAASS</sequence>
<reference evidence="1" key="1">
    <citation type="submission" date="2020-01" db="EMBL/GenBank/DDBJ databases">
        <authorList>
            <consortium name="DOE Joint Genome Institute"/>
            <person name="Haridas S."/>
            <person name="Albert R."/>
            <person name="Binder M."/>
            <person name="Bloem J."/>
            <person name="Labutti K."/>
            <person name="Salamov A."/>
            <person name="Andreopoulos B."/>
            <person name="Baker S.E."/>
            <person name="Barry K."/>
            <person name="Bills G."/>
            <person name="Bluhm B.H."/>
            <person name="Cannon C."/>
            <person name="Castanera R."/>
            <person name="Culley D.E."/>
            <person name="Daum C."/>
            <person name="Ezra D."/>
            <person name="Gonzalez J.B."/>
            <person name="Henrissat B."/>
            <person name="Kuo A."/>
            <person name="Liang C."/>
            <person name="Lipzen A."/>
            <person name="Lutzoni F."/>
            <person name="Magnuson J."/>
            <person name="Mondo S."/>
            <person name="Nolan M."/>
            <person name="Ohm R."/>
            <person name="Pangilinan J."/>
            <person name="Park H.-J."/>
            <person name="Ramirez L."/>
            <person name="Alfaro M."/>
            <person name="Sun H."/>
            <person name="Tritt A."/>
            <person name="Yoshinaga Y."/>
            <person name="Zwiers L.-H."/>
            <person name="Turgeon B.G."/>
            <person name="Goodwin S.B."/>
            <person name="Spatafora J.W."/>
            <person name="Crous P.W."/>
            <person name="Grigoriev I.V."/>
        </authorList>
    </citation>
    <scope>NUCLEOTIDE SEQUENCE</scope>
    <source>
        <strain evidence="1">CBS 394.84</strain>
    </source>
</reference>
<proteinExistence type="predicted"/>
<dbReference type="EMBL" id="ML976614">
    <property type="protein sequence ID" value="KAF1851304.1"/>
    <property type="molecule type" value="Genomic_DNA"/>
</dbReference>
<dbReference type="Proteomes" id="UP000800039">
    <property type="component" value="Unassembled WGS sequence"/>
</dbReference>